<dbReference type="Proteomes" id="UP000653674">
    <property type="component" value="Unassembled WGS sequence"/>
</dbReference>
<dbReference type="AlphaFoldDB" id="A0A8J3LRS7"/>
<proteinExistence type="predicted"/>
<organism evidence="1 2">
    <name type="scientific">Planosporangium flavigriseum</name>
    <dbReference type="NCBI Taxonomy" id="373681"/>
    <lineage>
        <taxon>Bacteria</taxon>
        <taxon>Bacillati</taxon>
        <taxon>Actinomycetota</taxon>
        <taxon>Actinomycetes</taxon>
        <taxon>Micromonosporales</taxon>
        <taxon>Micromonosporaceae</taxon>
        <taxon>Planosporangium</taxon>
    </lineage>
</organism>
<accession>A0A8J3LRS7</accession>
<keyword evidence="2" id="KW-1185">Reference proteome</keyword>
<name>A0A8J3LRS7_9ACTN</name>
<comment type="caution">
    <text evidence="1">The sequence shown here is derived from an EMBL/GenBank/DDBJ whole genome shotgun (WGS) entry which is preliminary data.</text>
</comment>
<protein>
    <submittedName>
        <fullName evidence="1">Uncharacterized protein</fullName>
    </submittedName>
</protein>
<reference evidence="1" key="1">
    <citation type="submission" date="2021-01" db="EMBL/GenBank/DDBJ databases">
        <title>Whole genome shotgun sequence of Planosporangium flavigriseum NBRC 105377.</title>
        <authorList>
            <person name="Komaki H."/>
            <person name="Tamura T."/>
        </authorList>
    </citation>
    <scope>NUCLEOTIDE SEQUENCE</scope>
    <source>
        <strain evidence="1">NBRC 105377</strain>
    </source>
</reference>
<evidence type="ECO:0000313" key="1">
    <source>
        <dbReference type="EMBL" id="GIG75605.1"/>
    </source>
</evidence>
<evidence type="ECO:0000313" key="2">
    <source>
        <dbReference type="Proteomes" id="UP000653674"/>
    </source>
</evidence>
<gene>
    <name evidence="1" type="ORF">Pfl04_40090</name>
</gene>
<sequence length="49" mass="5353">MADFMSDLGTAAAVSRVWISYNFIGDDGELYSHQIAEWAAETGELVGTR</sequence>
<dbReference type="EMBL" id="BONU01000034">
    <property type="protein sequence ID" value="GIG75605.1"/>
    <property type="molecule type" value="Genomic_DNA"/>
</dbReference>